<sequence>MRLVVILNVNPDSSIQTKIIENREYTRNELRDILHKSFSKFIDEIIFYDNFERFKKSVFNHLDDFVLNFDFGYNSRIRNMSVPAFCENYKIKYFNPDPYVQVLCQDKFMTEKFAENFGIKVPKSLLVFAHSYTKEILANFEYPIIIKPNYESESIGITQNSIVENMEQADMALKQLMKDFDGILVEEYIEGREVAITISENEGELFFEEVELIFPESNEFKYQAYTSEIKQKIGIEIEKSCYLSDKDIINLKQLYKNLSPNKLIRVDGRIKNAEFYLIEINANPGLYPKSVVPKTFNINGYTYDEMIQTLFTHHLN</sequence>
<dbReference type="RefSeq" id="WP_033683209.1">
    <property type="nucleotide sequence ID" value="NZ_JPFW01000006.1"/>
</dbReference>
<keyword evidence="3" id="KW-0067">ATP-binding</keyword>
<evidence type="ECO:0000256" key="3">
    <source>
        <dbReference type="PROSITE-ProRule" id="PRU00409"/>
    </source>
</evidence>
<evidence type="ECO:0000256" key="1">
    <source>
        <dbReference type="ARBA" id="ARBA00010871"/>
    </source>
</evidence>
<comment type="similarity">
    <text evidence="1">Belongs to the D-alanine--D-alanine ligase family.</text>
</comment>
<dbReference type="InterPro" id="IPR013815">
    <property type="entry name" value="ATP_grasp_subdomain_1"/>
</dbReference>
<dbReference type="AlphaFoldDB" id="A0A081QFA1"/>
<dbReference type="GO" id="GO:0005524">
    <property type="term" value="F:ATP binding"/>
    <property type="evidence" value="ECO:0007669"/>
    <property type="project" value="UniProtKB-UniRule"/>
</dbReference>
<dbReference type="PANTHER" id="PTHR23132:SF23">
    <property type="entry name" value="D-ALANINE--D-ALANINE LIGASE B"/>
    <property type="match status" value="1"/>
</dbReference>
<proteinExistence type="inferred from homology"/>
<feature type="domain" description="ATP-grasp" evidence="4">
    <location>
        <begin position="111"/>
        <end position="312"/>
    </location>
</feature>
<dbReference type="InterPro" id="IPR011761">
    <property type="entry name" value="ATP-grasp"/>
</dbReference>
<dbReference type="GO" id="GO:0046872">
    <property type="term" value="F:metal ion binding"/>
    <property type="evidence" value="ECO:0007669"/>
    <property type="project" value="InterPro"/>
</dbReference>
<dbReference type="GO" id="GO:0008716">
    <property type="term" value="F:D-alanine-D-alanine ligase activity"/>
    <property type="evidence" value="ECO:0007669"/>
    <property type="project" value="InterPro"/>
</dbReference>
<dbReference type="OrthoDB" id="9813261at2"/>
<dbReference type="SUPFAM" id="SSF56059">
    <property type="entry name" value="Glutathione synthetase ATP-binding domain-like"/>
    <property type="match status" value="1"/>
</dbReference>
<keyword evidence="3" id="KW-0547">Nucleotide-binding</keyword>
<protein>
    <submittedName>
        <fullName evidence="5">D-ala D-ala ligase family protein</fullName>
    </submittedName>
</protein>
<dbReference type="PATRIC" id="fig|28037.97.peg.429"/>
<dbReference type="InterPro" id="IPR011095">
    <property type="entry name" value="Dala_Dala_lig_C"/>
</dbReference>
<dbReference type="Proteomes" id="UP000028030">
    <property type="component" value="Unassembled WGS sequence"/>
</dbReference>
<gene>
    <name evidence="5" type="ORF">SK642_0481</name>
</gene>
<accession>A0A081QFA1</accession>
<organism evidence="5 6">
    <name type="scientific">Streptococcus mitis</name>
    <dbReference type="NCBI Taxonomy" id="28037"/>
    <lineage>
        <taxon>Bacteria</taxon>
        <taxon>Bacillati</taxon>
        <taxon>Bacillota</taxon>
        <taxon>Bacilli</taxon>
        <taxon>Lactobacillales</taxon>
        <taxon>Streptococcaceae</taxon>
        <taxon>Streptococcus</taxon>
        <taxon>Streptococcus mitis group</taxon>
    </lineage>
</organism>
<evidence type="ECO:0000256" key="2">
    <source>
        <dbReference type="ARBA" id="ARBA00022598"/>
    </source>
</evidence>
<comment type="caution">
    <text evidence="5">The sequence shown here is derived from an EMBL/GenBank/DDBJ whole genome shotgun (WGS) entry which is preliminary data.</text>
</comment>
<dbReference type="Gene3D" id="3.30.470.20">
    <property type="entry name" value="ATP-grasp fold, B domain"/>
    <property type="match status" value="1"/>
</dbReference>
<dbReference type="PANTHER" id="PTHR23132">
    <property type="entry name" value="D-ALANINE--D-ALANINE LIGASE"/>
    <property type="match status" value="1"/>
</dbReference>
<dbReference type="Gene3D" id="3.30.1490.20">
    <property type="entry name" value="ATP-grasp fold, A domain"/>
    <property type="match status" value="1"/>
</dbReference>
<dbReference type="Pfam" id="PF07478">
    <property type="entry name" value="Dala_Dala_lig_C"/>
    <property type="match status" value="1"/>
</dbReference>
<keyword evidence="2 5" id="KW-0436">Ligase</keyword>
<evidence type="ECO:0000313" key="6">
    <source>
        <dbReference type="Proteomes" id="UP000028030"/>
    </source>
</evidence>
<evidence type="ECO:0000259" key="4">
    <source>
        <dbReference type="PROSITE" id="PS50975"/>
    </source>
</evidence>
<name>A0A081QFA1_STRMT</name>
<reference evidence="5 6" key="1">
    <citation type="submission" date="2014-05" db="EMBL/GenBank/DDBJ databases">
        <authorList>
            <person name="Daugherty S.C."/>
            <person name="Tallon L.J."/>
            <person name="Sadzewicz L."/>
            <person name="Kilian M."/>
            <person name="Tettelin H."/>
        </authorList>
    </citation>
    <scope>NUCLEOTIDE SEQUENCE [LARGE SCALE GENOMIC DNA]</scope>
    <source>
        <strain evidence="5 6">SK642</strain>
    </source>
</reference>
<dbReference type="EMBL" id="JPFW01000006">
    <property type="protein sequence ID" value="KEQ41624.1"/>
    <property type="molecule type" value="Genomic_DNA"/>
</dbReference>
<evidence type="ECO:0000313" key="5">
    <source>
        <dbReference type="EMBL" id="KEQ41624.1"/>
    </source>
</evidence>
<dbReference type="PROSITE" id="PS50975">
    <property type="entry name" value="ATP_GRASP"/>
    <property type="match status" value="1"/>
</dbReference>